<evidence type="ECO:0000259" key="6">
    <source>
        <dbReference type="PROSITE" id="PS50055"/>
    </source>
</evidence>
<dbReference type="GO" id="GO:0005737">
    <property type="term" value="C:cytoplasm"/>
    <property type="evidence" value="ECO:0007669"/>
    <property type="project" value="UniProtKB-ARBA"/>
</dbReference>
<evidence type="ECO:0000313" key="8">
    <source>
        <dbReference type="Ensembl" id="ENSSSCP00045031195.1"/>
    </source>
</evidence>
<gene>
    <name evidence="8" type="primary">PTPN18</name>
</gene>
<dbReference type="Proteomes" id="UP000694728">
    <property type="component" value="Unplaced"/>
</dbReference>
<dbReference type="Ensembl" id="ENSSSCT00045044963.1">
    <property type="protein sequence ID" value="ENSSSCP00045031195.1"/>
    <property type="gene ID" value="ENSSSCG00045026066.1"/>
</dbReference>
<dbReference type="GO" id="GO:0004726">
    <property type="term" value="F:non-membrane spanning protein tyrosine phosphatase activity"/>
    <property type="evidence" value="ECO:0007669"/>
    <property type="project" value="InterPro"/>
</dbReference>
<feature type="domain" description="Tyrosine specific protein phosphatases" evidence="7">
    <location>
        <begin position="184"/>
        <end position="261"/>
    </location>
</feature>
<dbReference type="PANTHER" id="PTHR45983:SF4">
    <property type="entry name" value="TYROSINE-PROTEIN PHOSPHATASE NON-RECEPTOR TYPE 18"/>
    <property type="match status" value="1"/>
</dbReference>
<feature type="compositionally biased region" description="Basic and acidic residues" evidence="5">
    <location>
        <begin position="422"/>
        <end position="433"/>
    </location>
</feature>
<dbReference type="InterPro" id="IPR047170">
    <property type="entry name" value="PTN12/18/22"/>
</dbReference>
<evidence type="ECO:0000256" key="4">
    <source>
        <dbReference type="ARBA" id="ARBA00034734"/>
    </source>
</evidence>
<dbReference type="InterPro" id="IPR029021">
    <property type="entry name" value="Prot-tyrosine_phosphatase-like"/>
</dbReference>
<dbReference type="PRINTS" id="PR00700">
    <property type="entry name" value="PRTYPHPHTASE"/>
</dbReference>
<name>A0A8D1IGD5_PIG</name>
<evidence type="ECO:0000256" key="1">
    <source>
        <dbReference type="ARBA" id="ARBA00013064"/>
    </source>
</evidence>
<dbReference type="PANTHER" id="PTHR45983">
    <property type="entry name" value="TYROSINE PHOSPHATSE N18, PUTATIVE-RELATED"/>
    <property type="match status" value="1"/>
</dbReference>
<reference evidence="8" key="1">
    <citation type="submission" date="2025-08" db="UniProtKB">
        <authorList>
            <consortium name="Ensembl"/>
        </authorList>
    </citation>
    <scope>IDENTIFICATION</scope>
</reference>
<dbReference type="InterPro" id="IPR000242">
    <property type="entry name" value="PTP_cat"/>
</dbReference>
<feature type="domain" description="Tyrosine-protein phosphatase" evidence="6">
    <location>
        <begin position="26"/>
        <end position="270"/>
    </location>
</feature>
<evidence type="ECO:0000256" key="5">
    <source>
        <dbReference type="SAM" id="MobiDB-lite"/>
    </source>
</evidence>
<dbReference type="SUPFAM" id="SSF52799">
    <property type="entry name" value="(Phosphotyrosine protein) phosphatases II"/>
    <property type="match status" value="1"/>
</dbReference>
<evidence type="ECO:0000256" key="2">
    <source>
        <dbReference type="ARBA" id="ARBA00022801"/>
    </source>
</evidence>
<protein>
    <recommendedName>
        <fullName evidence="1">protein-tyrosine-phosphatase</fullName>
        <ecNumber evidence="1">3.1.3.48</ecNumber>
    </recommendedName>
</protein>
<dbReference type="Pfam" id="PF00102">
    <property type="entry name" value="Y_phosphatase"/>
    <property type="match status" value="2"/>
</dbReference>
<dbReference type="EC" id="3.1.3.48" evidence="1"/>
<proteinExistence type="inferred from homology"/>
<dbReference type="AlphaFoldDB" id="A0A8D1IGD5"/>
<dbReference type="GeneID" id="100521585"/>
<dbReference type="PROSITE" id="PS00383">
    <property type="entry name" value="TYR_PHOSPHATASE_1"/>
    <property type="match status" value="1"/>
</dbReference>
<keyword evidence="3" id="KW-0904">Protein phosphatase</keyword>
<dbReference type="SMART" id="SM00194">
    <property type="entry name" value="PTPc"/>
    <property type="match status" value="1"/>
</dbReference>
<dbReference type="OrthoDB" id="8609993at2759"/>
<dbReference type="SMART" id="SM00404">
    <property type="entry name" value="PTPc_motif"/>
    <property type="match status" value="1"/>
</dbReference>
<organism evidence="8 9">
    <name type="scientific">Sus scrofa</name>
    <name type="common">Pig</name>
    <dbReference type="NCBI Taxonomy" id="9823"/>
    <lineage>
        <taxon>Eukaryota</taxon>
        <taxon>Metazoa</taxon>
        <taxon>Chordata</taxon>
        <taxon>Craniata</taxon>
        <taxon>Vertebrata</taxon>
        <taxon>Euteleostomi</taxon>
        <taxon>Mammalia</taxon>
        <taxon>Eutheria</taxon>
        <taxon>Laurasiatheria</taxon>
        <taxon>Artiodactyla</taxon>
        <taxon>Suina</taxon>
        <taxon>Suidae</taxon>
        <taxon>Sus</taxon>
    </lineage>
</organism>
<dbReference type="InterPro" id="IPR000387">
    <property type="entry name" value="Tyr_Pase_dom"/>
</dbReference>
<sequence>MSHSLDAVRSFLEQLEARGGREGAVLAGEFSDIRAHSAAWKTDGVLSTEAGSRQENVRKNRYKDVLPYDQTRVILSLLQEEGHGDYINGNFIRGTDGSQAYIATQGPLPHTVLDFWRLIWEFGVKVILMACRETENGRKKCERYWAQEQEPLQIGPFCVTLEARSVYQLQYMSWPDRGVPSNPDHVLVMVEEARRLQGSGPSPFCVHCSAGCGRTGVLCIVDYVRQLLLTQMIPPDFSLFNVVLNIRRQRPSAVQTEEQYRFLYHTVAQMFLAALQNASPHYQNLKENCAPLYDDALSLRTSQTLSAMARPSGGVLRSISVPGPPALAMADTYAVVQKRAAPAGTGAGAGSRARGEEEAPLYSQVMSRARRPQAHAEDARGALPGRVTADQNPDGPGAYEDVGNGAQTTGLGFNLRIGRPKGPRDPPAEWTRV</sequence>
<dbReference type="PROSITE" id="PS50056">
    <property type="entry name" value="TYR_PHOSPHATASE_2"/>
    <property type="match status" value="1"/>
</dbReference>
<dbReference type="InterPro" id="IPR003595">
    <property type="entry name" value="Tyr_Pase_cat"/>
</dbReference>
<dbReference type="InterPro" id="IPR016130">
    <property type="entry name" value="Tyr_Pase_AS"/>
</dbReference>
<comment type="similarity">
    <text evidence="4">Belongs to the protein-tyrosine phosphatase family. Non-receptor class 4 subfamily.</text>
</comment>
<feature type="region of interest" description="Disordered" evidence="5">
    <location>
        <begin position="343"/>
        <end position="433"/>
    </location>
</feature>
<dbReference type="PROSITE" id="PS50055">
    <property type="entry name" value="TYR_PHOSPHATASE_PTP"/>
    <property type="match status" value="1"/>
</dbReference>
<evidence type="ECO:0000256" key="3">
    <source>
        <dbReference type="ARBA" id="ARBA00022912"/>
    </source>
</evidence>
<dbReference type="CTD" id="26469"/>
<accession>A0A8D1IGD5</accession>
<dbReference type="RefSeq" id="XP_013837531.1">
    <property type="nucleotide sequence ID" value="XM_013982077.2"/>
</dbReference>
<evidence type="ECO:0000259" key="7">
    <source>
        <dbReference type="PROSITE" id="PS50056"/>
    </source>
</evidence>
<keyword evidence="2" id="KW-0378">Hydrolase</keyword>
<dbReference type="Gene3D" id="3.90.190.10">
    <property type="entry name" value="Protein tyrosine phosphatase superfamily"/>
    <property type="match status" value="2"/>
</dbReference>
<evidence type="ECO:0000313" key="9">
    <source>
        <dbReference type="Proteomes" id="UP000694728"/>
    </source>
</evidence>